<reference evidence="3 4" key="1">
    <citation type="submission" date="2019-12" db="EMBL/GenBank/DDBJ databases">
        <title>Whole genome shotgun sequence of Streptomyces hygroscopicus subsp. glebosus NBRC 13786.</title>
        <authorList>
            <person name="Ichikawa N."/>
            <person name="Kimura A."/>
            <person name="Kitahashi Y."/>
            <person name="Komaki H."/>
            <person name="Tamura T."/>
        </authorList>
    </citation>
    <scope>NUCLEOTIDE SEQUENCE [LARGE SCALE GENOMIC DNA]</scope>
    <source>
        <strain evidence="3 4">NBRC 13786</strain>
    </source>
</reference>
<dbReference type="RefSeq" id="WP_190142644.1">
    <property type="nucleotide sequence ID" value="NZ_BLIO01000001.1"/>
</dbReference>
<dbReference type="AlphaFoldDB" id="A0A640T407"/>
<feature type="compositionally biased region" description="Polar residues" evidence="1">
    <location>
        <begin position="76"/>
        <end position="87"/>
    </location>
</feature>
<keyword evidence="4" id="KW-1185">Reference proteome</keyword>
<keyword evidence="2" id="KW-0812">Transmembrane</keyword>
<accession>A0A640T407</accession>
<dbReference type="Proteomes" id="UP000430079">
    <property type="component" value="Unassembled WGS sequence"/>
</dbReference>
<sequence length="107" mass="11087">MSAARIRHVMPLVRGVRSPGAVLRAVALVIVVAGAALLLGGCQEGDAPRSAGPATALTAPQRLWPDRKAVPPPSPATSGEETPQSLNEGAPEQLRDLIVVSLQLRGR</sequence>
<feature type="transmembrane region" description="Helical" evidence="2">
    <location>
        <begin position="21"/>
        <end position="40"/>
    </location>
</feature>
<comment type="caution">
    <text evidence="3">The sequence shown here is derived from an EMBL/GenBank/DDBJ whole genome shotgun (WGS) entry which is preliminary data.</text>
</comment>
<evidence type="ECO:0000256" key="1">
    <source>
        <dbReference type="SAM" id="MobiDB-lite"/>
    </source>
</evidence>
<evidence type="ECO:0000313" key="3">
    <source>
        <dbReference type="EMBL" id="GFE18469.1"/>
    </source>
</evidence>
<dbReference type="EMBL" id="BLIO01000001">
    <property type="protein sequence ID" value="GFE18469.1"/>
    <property type="molecule type" value="Genomic_DNA"/>
</dbReference>
<organism evidence="3 4">
    <name type="scientific">Streptomyces glebosus</name>
    <dbReference type="NCBI Taxonomy" id="249580"/>
    <lineage>
        <taxon>Bacteria</taxon>
        <taxon>Bacillati</taxon>
        <taxon>Actinomycetota</taxon>
        <taxon>Actinomycetes</taxon>
        <taxon>Kitasatosporales</taxon>
        <taxon>Streptomycetaceae</taxon>
        <taxon>Streptomyces</taxon>
    </lineage>
</organism>
<evidence type="ECO:0008006" key="5">
    <source>
        <dbReference type="Google" id="ProtNLM"/>
    </source>
</evidence>
<proteinExistence type="predicted"/>
<keyword evidence="2" id="KW-1133">Transmembrane helix</keyword>
<evidence type="ECO:0000256" key="2">
    <source>
        <dbReference type="SAM" id="Phobius"/>
    </source>
</evidence>
<protein>
    <recommendedName>
        <fullName evidence="5">Lipoprotein</fullName>
    </recommendedName>
</protein>
<evidence type="ECO:0000313" key="4">
    <source>
        <dbReference type="Proteomes" id="UP000430079"/>
    </source>
</evidence>
<name>A0A640T407_9ACTN</name>
<feature type="region of interest" description="Disordered" evidence="1">
    <location>
        <begin position="43"/>
        <end position="93"/>
    </location>
</feature>
<keyword evidence="2" id="KW-0472">Membrane</keyword>
<gene>
    <name evidence="3" type="ORF">Sgleb_65160</name>
</gene>